<evidence type="ECO:0000313" key="3">
    <source>
        <dbReference type="Proteomes" id="UP001291653"/>
    </source>
</evidence>
<reference evidence="2 3" key="1">
    <citation type="submission" date="2022-10" db="EMBL/GenBank/DDBJ databases">
        <title>Draft genome sequence of Streptomyces sp. YSPA8.</title>
        <authorList>
            <person name="Moriuchi R."/>
            <person name="Dohra H."/>
            <person name="Yamamura H."/>
            <person name="Kodani S."/>
        </authorList>
    </citation>
    <scope>NUCLEOTIDE SEQUENCE [LARGE SCALE GENOMIC DNA]</scope>
    <source>
        <strain evidence="2 3">YSPA8</strain>
    </source>
</reference>
<sequence length="201" mass="21530">MNKLRTTAATSVAVALATASFAMATAAPAQSAPQPKPKFLAAKELPGKGWKADKVKPGKTFDTCYSKALPTKGSSYRTFRVTNKETGAEQTTTVASSTAQAKKLVSSVRDRIANCLERLKKEDKKLKGQEKYYGKVGVEEGAHVYGVATVRPNSAYDVNLFSVGRDGRTVTVVGWGEFGTLKSAPVKAFKKTTKTAVAKLY</sequence>
<name>A0ABQ5PB97_9ACTN</name>
<comment type="caution">
    <text evidence="2">The sequence shown here is derived from an EMBL/GenBank/DDBJ whole genome shotgun (WGS) entry which is preliminary data.</text>
</comment>
<proteinExistence type="predicted"/>
<evidence type="ECO:0000256" key="1">
    <source>
        <dbReference type="SAM" id="SignalP"/>
    </source>
</evidence>
<feature type="chain" id="PRO_5046660376" evidence="1">
    <location>
        <begin position="25"/>
        <end position="201"/>
    </location>
</feature>
<evidence type="ECO:0000313" key="2">
    <source>
        <dbReference type="EMBL" id="GLF99840.1"/>
    </source>
</evidence>
<accession>A0ABQ5PB97</accession>
<keyword evidence="3" id="KW-1185">Reference proteome</keyword>
<dbReference type="Proteomes" id="UP001291653">
    <property type="component" value="Unassembled WGS sequence"/>
</dbReference>
<gene>
    <name evidence="2" type="ORF">SYYSPA8_36105</name>
</gene>
<organism evidence="2 3">
    <name type="scientific">Streptomyces yaizuensis</name>
    <dbReference type="NCBI Taxonomy" id="2989713"/>
    <lineage>
        <taxon>Bacteria</taxon>
        <taxon>Bacillati</taxon>
        <taxon>Actinomycetota</taxon>
        <taxon>Actinomycetes</taxon>
        <taxon>Kitasatosporales</taxon>
        <taxon>Streptomycetaceae</taxon>
        <taxon>Streptomyces</taxon>
    </lineage>
</organism>
<feature type="signal peptide" evidence="1">
    <location>
        <begin position="1"/>
        <end position="24"/>
    </location>
</feature>
<protein>
    <submittedName>
        <fullName evidence="2">Sensor domain-containing protein</fullName>
    </submittedName>
</protein>
<dbReference type="RefSeq" id="WP_323451768.1">
    <property type="nucleotide sequence ID" value="NZ_BSBI01000024.1"/>
</dbReference>
<keyword evidence="1" id="KW-0732">Signal</keyword>
<dbReference type="EMBL" id="BSBI01000024">
    <property type="protein sequence ID" value="GLF99840.1"/>
    <property type="molecule type" value="Genomic_DNA"/>
</dbReference>